<organism evidence="2 3">
    <name type="scientific">Runella salmonicolor</name>
    <dbReference type="NCBI Taxonomy" id="2950278"/>
    <lineage>
        <taxon>Bacteria</taxon>
        <taxon>Pseudomonadati</taxon>
        <taxon>Bacteroidota</taxon>
        <taxon>Cytophagia</taxon>
        <taxon>Cytophagales</taxon>
        <taxon>Spirosomataceae</taxon>
        <taxon>Runella</taxon>
    </lineage>
</organism>
<comment type="caution">
    <text evidence="2">The sequence shown here is derived from an EMBL/GenBank/DDBJ whole genome shotgun (WGS) entry which is preliminary data.</text>
</comment>
<dbReference type="RefSeq" id="WP_253526998.1">
    <property type="nucleotide sequence ID" value="NZ_JAMZEL010000003.1"/>
</dbReference>
<dbReference type="EMBL" id="JAMZEL010000003">
    <property type="protein sequence ID" value="MCP1382737.1"/>
    <property type="molecule type" value="Genomic_DNA"/>
</dbReference>
<dbReference type="InterPro" id="IPR051599">
    <property type="entry name" value="Cell_Envelope_Assoc"/>
</dbReference>
<gene>
    <name evidence="2" type="ORF">NCI00_09900</name>
</gene>
<dbReference type="Proteomes" id="UP001204772">
    <property type="component" value="Unassembled WGS sequence"/>
</dbReference>
<keyword evidence="3" id="KW-1185">Reference proteome</keyword>
<dbReference type="Gene3D" id="3.40.50.620">
    <property type="entry name" value="HUPs"/>
    <property type="match status" value="1"/>
</dbReference>
<dbReference type="PANTHER" id="PTHR30336">
    <property type="entry name" value="INNER MEMBRANE PROTEIN, PROBABLE PERMEASE"/>
    <property type="match status" value="1"/>
</dbReference>
<sequence>MLSTNTLALAQKLWDYHHVNHTLQKSDCILVLGSHDLRVAERGAELYLQGWAPILIFSGGLGRLTQDLWKDAEADKFAAIALEMGVPKEAIYIENKSTNTGENILFTQQLLATHGLNPQTFIVVQKPYMERRSYATFKKHWPDKQLIVTSPQISLEQYPNAEISLEEVIHIMVGDLQRVKVYPEKGFQIYQEIPSDVWNAYEQLVALGYTSHLI</sequence>
<evidence type="ECO:0000259" key="1">
    <source>
        <dbReference type="Pfam" id="PF02698"/>
    </source>
</evidence>
<evidence type="ECO:0000313" key="3">
    <source>
        <dbReference type="Proteomes" id="UP001204772"/>
    </source>
</evidence>
<name>A0ABT1FLY4_9BACT</name>
<dbReference type="Pfam" id="PF02698">
    <property type="entry name" value="DUF218"/>
    <property type="match status" value="1"/>
</dbReference>
<proteinExistence type="predicted"/>
<reference evidence="2 3" key="1">
    <citation type="submission" date="2022-06" db="EMBL/GenBank/DDBJ databases">
        <title>Runella sp. S5 genome sequencing.</title>
        <authorList>
            <person name="Park S."/>
        </authorList>
    </citation>
    <scope>NUCLEOTIDE SEQUENCE [LARGE SCALE GENOMIC DNA]</scope>
    <source>
        <strain evidence="2 3">S5</strain>
    </source>
</reference>
<dbReference type="InterPro" id="IPR014729">
    <property type="entry name" value="Rossmann-like_a/b/a_fold"/>
</dbReference>
<feature type="domain" description="DUF218" evidence="1">
    <location>
        <begin position="27"/>
        <end position="145"/>
    </location>
</feature>
<dbReference type="CDD" id="cd06259">
    <property type="entry name" value="YdcF-like"/>
    <property type="match status" value="1"/>
</dbReference>
<evidence type="ECO:0000313" key="2">
    <source>
        <dbReference type="EMBL" id="MCP1382737.1"/>
    </source>
</evidence>
<protein>
    <submittedName>
        <fullName evidence="2">YdcF family protein</fullName>
    </submittedName>
</protein>
<dbReference type="InterPro" id="IPR003848">
    <property type="entry name" value="DUF218"/>
</dbReference>
<accession>A0ABT1FLY4</accession>
<dbReference type="PANTHER" id="PTHR30336:SF20">
    <property type="entry name" value="DUF218 DOMAIN-CONTAINING PROTEIN"/>
    <property type="match status" value="1"/>
</dbReference>